<sequence length="77" mass="8346">MSPASQASQATVSPTRVPTLALVQSSLASSASPRPPPRLPWNSPGALLRSRQPLCFQHPVPTARAKRRRGISCFTRR</sequence>
<evidence type="ECO:0000256" key="1">
    <source>
        <dbReference type="SAM" id="MobiDB-lite"/>
    </source>
</evidence>
<proteinExistence type="predicted"/>
<comment type="caution">
    <text evidence="2">The sequence shown here is derived from an EMBL/GenBank/DDBJ whole genome shotgun (WGS) entry which is preliminary data.</text>
</comment>
<evidence type="ECO:0000313" key="3">
    <source>
        <dbReference type="Proteomes" id="UP000488956"/>
    </source>
</evidence>
<name>A0A6G0K7G8_9STRA</name>
<dbReference type="Proteomes" id="UP000488956">
    <property type="component" value="Unassembled WGS sequence"/>
</dbReference>
<dbReference type="EMBL" id="QXFX01002286">
    <property type="protein sequence ID" value="KAE9078605.1"/>
    <property type="molecule type" value="Genomic_DNA"/>
</dbReference>
<accession>A0A6G0K7G8</accession>
<evidence type="ECO:0000313" key="2">
    <source>
        <dbReference type="EMBL" id="KAE9078605.1"/>
    </source>
</evidence>
<reference evidence="2 3" key="1">
    <citation type="submission" date="2018-09" db="EMBL/GenBank/DDBJ databases">
        <title>Genomic investigation of the strawberry pathogen Phytophthora fragariae indicates pathogenicity is determined by transcriptional variation in three key races.</title>
        <authorList>
            <person name="Adams T.M."/>
            <person name="Armitage A.D."/>
            <person name="Sobczyk M.K."/>
            <person name="Bates H.J."/>
            <person name="Dunwell J.M."/>
            <person name="Nellist C.F."/>
            <person name="Harrison R.J."/>
        </authorList>
    </citation>
    <scope>NUCLEOTIDE SEQUENCE [LARGE SCALE GENOMIC DNA]</scope>
    <source>
        <strain evidence="2 3">ONT-3</strain>
    </source>
</reference>
<gene>
    <name evidence="2" type="ORF">PF010_g23074</name>
</gene>
<feature type="region of interest" description="Disordered" evidence="1">
    <location>
        <begin position="24"/>
        <end position="45"/>
    </location>
</feature>
<protein>
    <submittedName>
        <fullName evidence="2">Uncharacterized protein</fullName>
    </submittedName>
</protein>
<dbReference type="AlphaFoldDB" id="A0A6G0K7G8"/>
<organism evidence="2 3">
    <name type="scientific">Phytophthora fragariae</name>
    <dbReference type="NCBI Taxonomy" id="53985"/>
    <lineage>
        <taxon>Eukaryota</taxon>
        <taxon>Sar</taxon>
        <taxon>Stramenopiles</taxon>
        <taxon>Oomycota</taxon>
        <taxon>Peronosporomycetes</taxon>
        <taxon>Peronosporales</taxon>
        <taxon>Peronosporaceae</taxon>
        <taxon>Phytophthora</taxon>
    </lineage>
</organism>